<keyword evidence="10" id="KW-1185">Reference proteome</keyword>
<feature type="chain" id="PRO_5012436783" evidence="7">
    <location>
        <begin position="23"/>
        <end position="521"/>
    </location>
</feature>
<comment type="cofactor">
    <cofactor evidence="1">
        <name>Ca(2+)</name>
        <dbReference type="ChEBI" id="CHEBI:29108"/>
    </cofactor>
</comment>
<keyword evidence="3" id="KW-0479">Metal-binding</keyword>
<dbReference type="PANTHER" id="PTHR45953">
    <property type="entry name" value="IDURONATE 2-SULFATASE"/>
    <property type="match status" value="1"/>
</dbReference>
<protein>
    <submittedName>
        <fullName evidence="9">Arylsulfatase A</fullName>
    </submittedName>
</protein>
<evidence type="ECO:0000256" key="3">
    <source>
        <dbReference type="ARBA" id="ARBA00022723"/>
    </source>
</evidence>
<evidence type="ECO:0000256" key="7">
    <source>
        <dbReference type="SAM" id="SignalP"/>
    </source>
</evidence>
<evidence type="ECO:0000256" key="4">
    <source>
        <dbReference type="ARBA" id="ARBA00022729"/>
    </source>
</evidence>
<dbReference type="EMBL" id="FUYE01000005">
    <property type="protein sequence ID" value="SKA93339.1"/>
    <property type="molecule type" value="Genomic_DNA"/>
</dbReference>
<dbReference type="STRING" id="48467.SAMN02745166_02081"/>
<gene>
    <name evidence="9" type="ORF">SAMN02745166_02081</name>
</gene>
<sequence>MKLSIFLLLSSGLWAGLGQAHAAEASAKKPNVLFIAIDDMNDWIGTLGGHPMAKTPNIDKLAARGTVFLNAHCNAPLCNPSRTSLLLGLRPTTTGVYGLAPWFRTLPEWKNRVALPQHFANNGYLTAATGKIYHGGTGGGGGGKGAKAAAKKQGQGKAAADAGMPPEFQVTAPYGGVGTKPPKKLIPPTPMGDHPAMDWGVWPLDNDDSSKGDYQVASWTAEQIKKAPKDKPFFIAAGFFLPHVPCYATQKWFDLYPDDDSVLPPVLEGDRKDTPRFSWYLHWELPEPRLKWVKENNQWRNLVRSYLACTSFMDAQVGRLIQALEESGQLDNTIVVLWGDHGWHLGEKEITGKNTLWDRGTKVPLIFAGPGVTAGGRTQQPAELLDIYPTLIELAGLPARTDLEGISLIPQLKDALAKRERPAVTSHNQGNHGVRSENWRYIHYADGSEELYDMQKDPNEWENLAGKPEYAKVIEEHKKWLPKIDVPPAPNSASRVLTYDKATDEAVWEGKTVKRSDPIIE</sequence>
<keyword evidence="5" id="KW-0378">Hydrolase</keyword>
<evidence type="ECO:0000313" key="9">
    <source>
        <dbReference type="EMBL" id="SKA93339.1"/>
    </source>
</evidence>
<evidence type="ECO:0000256" key="5">
    <source>
        <dbReference type="ARBA" id="ARBA00022801"/>
    </source>
</evidence>
<evidence type="ECO:0000256" key="6">
    <source>
        <dbReference type="ARBA" id="ARBA00022837"/>
    </source>
</evidence>
<accession>A0A1T4XUT6</accession>
<keyword evidence="6" id="KW-0106">Calcium</keyword>
<dbReference type="PANTHER" id="PTHR45953:SF1">
    <property type="entry name" value="IDURONATE 2-SULFATASE"/>
    <property type="match status" value="1"/>
</dbReference>
<evidence type="ECO:0000256" key="2">
    <source>
        <dbReference type="ARBA" id="ARBA00008779"/>
    </source>
</evidence>
<dbReference type="CDD" id="cd16030">
    <property type="entry name" value="iduronate-2-sulfatase"/>
    <property type="match status" value="1"/>
</dbReference>
<comment type="similarity">
    <text evidence="2">Belongs to the sulfatase family.</text>
</comment>
<feature type="signal peptide" evidence="7">
    <location>
        <begin position="1"/>
        <end position="22"/>
    </location>
</feature>
<dbReference type="RefSeq" id="WP_078813286.1">
    <property type="nucleotide sequence ID" value="NZ_FUYE01000005.1"/>
</dbReference>
<name>A0A1T4XUT6_9BACT</name>
<organism evidence="9 10">
    <name type="scientific">Prosthecobacter debontii</name>
    <dbReference type="NCBI Taxonomy" id="48467"/>
    <lineage>
        <taxon>Bacteria</taxon>
        <taxon>Pseudomonadati</taxon>
        <taxon>Verrucomicrobiota</taxon>
        <taxon>Verrucomicrobiia</taxon>
        <taxon>Verrucomicrobiales</taxon>
        <taxon>Verrucomicrobiaceae</taxon>
        <taxon>Prosthecobacter</taxon>
    </lineage>
</organism>
<evidence type="ECO:0000259" key="8">
    <source>
        <dbReference type="Pfam" id="PF00884"/>
    </source>
</evidence>
<dbReference type="Pfam" id="PF00884">
    <property type="entry name" value="Sulfatase"/>
    <property type="match status" value="1"/>
</dbReference>
<dbReference type="SUPFAM" id="SSF53649">
    <property type="entry name" value="Alkaline phosphatase-like"/>
    <property type="match status" value="1"/>
</dbReference>
<feature type="domain" description="Sulfatase N-terminal" evidence="8">
    <location>
        <begin position="30"/>
        <end position="396"/>
    </location>
</feature>
<keyword evidence="4 7" id="KW-0732">Signal</keyword>
<dbReference type="InterPro" id="IPR000917">
    <property type="entry name" value="Sulfatase_N"/>
</dbReference>
<dbReference type="InterPro" id="IPR017850">
    <property type="entry name" value="Alkaline_phosphatase_core_sf"/>
</dbReference>
<dbReference type="GO" id="GO:0004423">
    <property type="term" value="F:iduronate-2-sulfatase activity"/>
    <property type="evidence" value="ECO:0007669"/>
    <property type="project" value="InterPro"/>
</dbReference>
<dbReference type="OrthoDB" id="9803751at2"/>
<dbReference type="AlphaFoldDB" id="A0A1T4XUT6"/>
<proteinExistence type="inferred from homology"/>
<dbReference type="GO" id="GO:0046872">
    <property type="term" value="F:metal ion binding"/>
    <property type="evidence" value="ECO:0007669"/>
    <property type="project" value="UniProtKB-KW"/>
</dbReference>
<evidence type="ECO:0000313" key="10">
    <source>
        <dbReference type="Proteomes" id="UP000190774"/>
    </source>
</evidence>
<reference evidence="10" key="1">
    <citation type="submission" date="2017-02" db="EMBL/GenBank/DDBJ databases">
        <authorList>
            <person name="Varghese N."/>
            <person name="Submissions S."/>
        </authorList>
    </citation>
    <scope>NUCLEOTIDE SEQUENCE [LARGE SCALE GENOMIC DNA]</scope>
    <source>
        <strain evidence="10">ATCC 700200</strain>
    </source>
</reference>
<dbReference type="Proteomes" id="UP000190774">
    <property type="component" value="Unassembled WGS sequence"/>
</dbReference>
<dbReference type="Gene3D" id="3.40.720.10">
    <property type="entry name" value="Alkaline Phosphatase, subunit A"/>
    <property type="match status" value="1"/>
</dbReference>
<dbReference type="GO" id="GO:0005737">
    <property type="term" value="C:cytoplasm"/>
    <property type="evidence" value="ECO:0007669"/>
    <property type="project" value="TreeGrafter"/>
</dbReference>
<evidence type="ECO:0000256" key="1">
    <source>
        <dbReference type="ARBA" id="ARBA00001913"/>
    </source>
</evidence>
<dbReference type="InterPro" id="IPR035874">
    <property type="entry name" value="IDS"/>
</dbReference>